<dbReference type="PANTHER" id="PTHR33067:SF9">
    <property type="entry name" value="RNA-DIRECTED DNA POLYMERASE"/>
    <property type="match status" value="1"/>
</dbReference>
<evidence type="ECO:0008006" key="4">
    <source>
        <dbReference type="Google" id="ProtNLM"/>
    </source>
</evidence>
<dbReference type="PANTHER" id="PTHR33067">
    <property type="entry name" value="RNA-DIRECTED DNA POLYMERASE-RELATED"/>
    <property type="match status" value="1"/>
</dbReference>
<evidence type="ECO:0000313" key="2">
    <source>
        <dbReference type="EMBL" id="PNX61201.1"/>
    </source>
</evidence>
<accession>A0A2K3K4I9</accession>
<comment type="caution">
    <text evidence="2">The sequence shown here is derived from an EMBL/GenBank/DDBJ whole genome shotgun (WGS) entry which is preliminary data.</text>
</comment>
<organism evidence="2 3">
    <name type="scientific">Trifolium pratense</name>
    <name type="common">Red clover</name>
    <dbReference type="NCBI Taxonomy" id="57577"/>
    <lineage>
        <taxon>Eukaryota</taxon>
        <taxon>Viridiplantae</taxon>
        <taxon>Streptophyta</taxon>
        <taxon>Embryophyta</taxon>
        <taxon>Tracheophyta</taxon>
        <taxon>Spermatophyta</taxon>
        <taxon>Magnoliopsida</taxon>
        <taxon>eudicotyledons</taxon>
        <taxon>Gunneridae</taxon>
        <taxon>Pentapetalae</taxon>
        <taxon>rosids</taxon>
        <taxon>fabids</taxon>
        <taxon>Fabales</taxon>
        <taxon>Fabaceae</taxon>
        <taxon>Papilionoideae</taxon>
        <taxon>50 kb inversion clade</taxon>
        <taxon>NPAAA clade</taxon>
        <taxon>Hologalegina</taxon>
        <taxon>IRL clade</taxon>
        <taxon>Trifolieae</taxon>
        <taxon>Trifolium</taxon>
    </lineage>
</organism>
<evidence type="ECO:0000313" key="3">
    <source>
        <dbReference type="Proteomes" id="UP000236291"/>
    </source>
</evidence>
<sequence length="154" mass="17408">MLRSGTELEGPAATRVRDQDLLQSIEKNSEREAIAVEDEQTSKANEIVENEKEIPYVPPPPYKPPIPYPQRLVKPKNPGQFEKFIEMLKKLHIDIPFIEAITQIPSYAKFLKEILSNKRKLEDTGIVECNAINENKLAPKLEDPGNFSIPCVVG</sequence>
<gene>
    <name evidence="2" type="ORF">L195_g060552</name>
</gene>
<feature type="non-terminal residue" evidence="2">
    <location>
        <position position="154"/>
    </location>
</feature>
<evidence type="ECO:0000256" key="1">
    <source>
        <dbReference type="SAM" id="MobiDB-lite"/>
    </source>
</evidence>
<reference evidence="2 3" key="2">
    <citation type="journal article" date="2017" name="Front. Plant Sci.">
        <title>Gene Classification and Mining of Molecular Markers Useful in Red Clover (Trifolium pratense) Breeding.</title>
        <authorList>
            <person name="Istvanek J."/>
            <person name="Dluhosova J."/>
            <person name="Dluhos P."/>
            <person name="Patkova L."/>
            <person name="Nedelnik J."/>
            <person name="Repkova J."/>
        </authorList>
    </citation>
    <scope>NUCLEOTIDE SEQUENCE [LARGE SCALE GENOMIC DNA]</scope>
    <source>
        <strain evidence="3">cv. Tatra</strain>
        <tissue evidence="2">Young leaves</tissue>
    </source>
</reference>
<proteinExistence type="predicted"/>
<dbReference type="ExpressionAtlas" id="A0A2K3K4I9">
    <property type="expression patterns" value="baseline"/>
</dbReference>
<name>A0A2K3K4I9_TRIPR</name>
<feature type="region of interest" description="Disordered" evidence="1">
    <location>
        <begin position="1"/>
        <end position="61"/>
    </location>
</feature>
<reference evidence="2 3" key="1">
    <citation type="journal article" date="2014" name="Am. J. Bot.">
        <title>Genome assembly and annotation for red clover (Trifolium pratense; Fabaceae).</title>
        <authorList>
            <person name="Istvanek J."/>
            <person name="Jaros M."/>
            <person name="Krenek A."/>
            <person name="Repkova J."/>
        </authorList>
    </citation>
    <scope>NUCLEOTIDE SEQUENCE [LARGE SCALE GENOMIC DNA]</scope>
    <source>
        <strain evidence="3">cv. Tatra</strain>
        <tissue evidence="2">Young leaves</tissue>
    </source>
</reference>
<dbReference type="EMBL" id="ASHM01140682">
    <property type="protein sequence ID" value="PNX61201.1"/>
    <property type="molecule type" value="Genomic_DNA"/>
</dbReference>
<dbReference type="AlphaFoldDB" id="A0A2K3K4I9"/>
<protein>
    <recommendedName>
        <fullName evidence="4">Reverse transcriptase domain-containing protein</fullName>
    </recommendedName>
</protein>
<dbReference type="Proteomes" id="UP000236291">
    <property type="component" value="Unassembled WGS sequence"/>
</dbReference>